<dbReference type="RefSeq" id="WP_378092672.1">
    <property type="nucleotide sequence ID" value="NZ_JBHSEP010000002.1"/>
</dbReference>
<dbReference type="GO" id="GO:0016757">
    <property type="term" value="F:glycosyltransferase activity"/>
    <property type="evidence" value="ECO:0007669"/>
    <property type="project" value="UniProtKB-KW"/>
</dbReference>
<reference evidence="5" key="1">
    <citation type="journal article" date="2019" name="Int. J. Syst. Evol. Microbiol.">
        <title>The Global Catalogue of Microorganisms (GCM) 10K type strain sequencing project: providing services to taxonomists for standard genome sequencing and annotation.</title>
        <authorList>
            <consortium name="The Broad Institute Genomics Platform"/>
            <consortium name="The Broad Institute Genome Sequencing Center for Infectious Disease"/>
            <person name="Wu L."/>
            <person name="Ma J."/>
        </authorList>
    </citation>
    <scope>NUCLEOTIDE SEQUENCE [LARGE SCALE GENOMIC DNA]</scope>
    <source>
        <strain evidence="5">CCUG 49571</strain>
    </source>
</reference>
<dbReference type="InterPro" id="IPR001296">
    <property type="entry name" value="Glyco_trans_1"/>
</dbReference>
<dbReference type="EMBL" id="JBHSEP010000002">
    <property type="protein sequence ID" value="MFC4597460.1"/>
    <property type="molecule type" value="Genomic_DNA"/>
</dbReference>
<evidence type="ECO:0000256" key="2">
    <source>
        <dbReference type="ARBA" id="ARBA00022679"/>
    </source>
</evidence>
<organism evidence="4 5">
    <name type="scientific">Cohnella hongkongensis</name>
    <dbReference type="NCBI Taxonomy" id="178337"/>
    <lineage>
        <taxon>Bacteria</taxon>
        <taxon>Bacillati</taxon>
        <taxon>Bacillota</taxon>
        <taxon>Bacilli</taxon>
        <taxon>Bacillales</taxon>
        <taxon>Paenibacillaceae</taxon>
        <taxon>Cohnella</taxon>
    </lineage>
</organism>
<proteinExistence type="predicted"/>
<dbReference type="PANTHER" id="PTHR12526:SF510">
    <property type="entry name" value="D-INOSITOL 3-PHOSPHATE GLYCOSYLTRANSFERASE"/>
    <property type="match status" value="1"/>
</dbReference>
<keyword evidence="2 4" id="KW-0808">Transferase</keyword>
<dbReference type="SUPFAM" id="SSF53756">
    <property type="entry name" value="UDP-Glycosyltransferase/glycogen phosphorylase"/>
    <property type="match status" value="1"/>
</dbReference>
<name>A0ABV9F8T2_9BACL</name>
<gene>
    <name evidence="4" type="ORF">ACFO3S_04370</name>
</gene>
<feature type="domain" description="Glycosyl transferase family 1" evidence="3">
    <location>
        <begin position="199"/>
        <end position="348"/>
    </location>
</feature>
<dbReference type="Pfam" id="PF00534">
    <property type="entry name" value="Glycos_transf_1"/>
    <property type="match status" value="1"/>
</dbReference>
<dbReference type="CDD" id="cd03801">
    <property type="entry name" value="GT4_PimA-like"/>
    <property type="match status" value="1"/>
</dbReference>
<accession>A0ABV9F8T2</accession>
<dbReference type="PANTHER" id="PTHR12526">
    <property type="entry name" value="GLYCOSYLTRANSFERASE"/>
    <property type="match status" value="1"/>
</dbReference>
<evidence type="ECO:0000259" key="3">
    <source>
        <dbReference type="Pfam" id="PF00534"/>
    </source>
</evidence>
<evidence type="ECO:0000313" key="5">
    <source>
        <dbReference type="Proteomes" id="UP001596028"/>
    </source>
</evidence>
<evidence type="ECO:0000313" key="4">
    <source>
        <dbReference type="EMBL" id="MFC4597460.1"/>
    </source>
</evidence>
<dbReference type="EC" id="2.4.-.-" evidence="4"/>
<evidence type="ECO:0000256" key="1">
    <source>
        <dbReference type="ARBA" id="ARBA00022676"/>
    </source>
</evidence>
<keyword evidence="5" id="KW-1185">Reference proteome</keyword>
<comment type="caution">
    <text evidence="4">The sequence shown here is derived from an EMBL/GenBank/DDBJ whole genome shotgun (WGS) entry which is preliminary data.</text>
</comment>
<dbReference type="Proteomes" id="UP001596028">
    <property type="component" value="Unassembled WGS sequence"/>
</dbReference>
<keyword evidence="1 4" id="KW-0328">Glycosyltransferase</keyword>
<sequence length="377" mass="42046">MKAIAKPLVLLVTNVPVPYRYRLYRALSENETFEGWTVFESLSHGEVWASGIEDGVNYDVLGGRSVKTETGRMPVHFRLLRYLLRKSPDGVILSDFSPLTALQTFAYMALARKRVKLVSMTDENGDFFGKLSVRWARLWIRKAVLRRSSACICCSESSSRHIEAISKAIRGKTYISYLTPEADYYAPSAIRSPFGGAIELLTACRLVELKRVDRIIRAAAHLKARRADLDWKLTIVGDGPERGRLERLTAELGLERHVAFTGRLLGDALRRAYGRSNVFMLTSSKEPWGVVVHEAMLQGAVPIVTRSVGASELAARAGGVVVDDRVDEQTLIDDLADAMETLIENRDELAASQRRCREFAGSIAIDREVNAYLKAVQ</sequence>
<dbReference type="Gene3D" id="3.40.50.2000">
    <property type="entry name" value="Glycogen Phosphorylase B"/>
    <property type="match status" value="2"/>
</dbReference>
<protein>
    <submittedName>
        <fullName evidence="4">Glycosyltransferase family 4 protein</fullName>
        <ecNumber evidence="4">2.4.-.-</ecNumber>
    </submittedName>
</protein>